<name>A0ABW6CS51_9CAUL</name>
<evidence type="ECO:0000313" key="2">
    <source>
        <dbReference type="EMBL" id="MFD3264620.1"/>
    </source>
</evidence>
<feature type="transmembrane region" description="Helical" evidence="1">
    <location>
        <begin position="29"/>
        <end position="50"/>
    </location>
</feature>
<keyword evidence="1" id="KW-0812">Transmembrane</keyword>
<organism evidence="2 3">
    <name type="scientific">Phenylobacterium ferrooxidans</name>
    <dbReference type="NCBI Taxonomy" id="2982689"/>
    <lineage>
        <taxon>Bacteria</taxon>
        <taxon>Pseudomonadati</taxon>
        <taxon>Pseudomonadota</taxon>
        <taxon>Alphaproteobacteria</taxon>
        <taxon>Caulobacterales</taxon>
        <taxon>Caulobacteraceae</taxon>
        <taxon>Phenylobacterium</taxon>
    </lineage>
</organism>
<dbReference type="RefSeq" id="WP_377370218.1">
    <property type="nucleotide sequence ID" value="NZ_JAOTJD010000020.1"/>
</dbReference>
<evidence type="ECO:0000256" key="1">
    <source>
        <dbReference type="SAM" id="Phobius"/>
    </source>
</evidence>
<keyword evidence="3" id="KW-1185">Reference proteome</keyword>
<evidence type="ECO:0000313" key="3">
    <source>
        <dbReference type="Proteomes" id="UP001598130"/>
    </source>
</evidence>
<keyword evidence="1" id="KW-1133">Transmembrane helix</keyword>
<sequence>MIRAFDAPTSGVVNFTAPSPRQRQTRRRAAAIAVVLGVAFAGGLIGQLSARDAAGPVPPGPFSYFPN</sequence>
<accession>A0ABW6CS51</accession>
<comment type="caution">
    <text evidence="2">The sequence shown here is derived from an EMBL/GenBank/DDBJ whole genome shotgun (WGS) entry which is preliminary data.</text>
</comment>
<proteinExistence type="predicted"/>
<gene>
    <name evidence="2" type="ORF">OCL97_11700</name>
</gene>
<protein>
    <submittedName>
        <fullName evidence="2">Uncharacterized protein</fullName>
    </submittedName>
</protein>
<dbReference type="EMBL" id="JAOTJD010000020">
    <property type="protein sequence ID" value="MFD3264620.1"/>
    <property type="molecule type" value="Genomic_DNA"/>
</dbReference>
<reference evidence="2 3" key="1">
    <citation type="submission" date="2022-09" db="EMBL/GenBank/DDBJ databases">
        <title>New species of Phenylobacterium.</title>
        <authorList>
            <person name="Mieszkin S."/>
        </authorList>
    </citation>
    <scope>NUCLEOTIDE SEQUENCE [LARGE SCALE GENOMIC DNA]</scope>
    <source>
        <strain evidence="2 3">HK31-G</strain>
    </source>
</reference>
<dbReference type="Proteomes" id="UP001598130">
    <property type="component" value="Unassembled WGS sequence"/>
</dbReference>
<keyword evidence="1" id="KW-0472">Membrane</keyword>